<dbReference type="AlphaFoldDB" id="A0A7V5H3R1"/>
<organism evidence="1">
    <name type="scientific">Caldithrix abyssi</name>
    <dbReference type="NCBI Taxonomy" id="187145"/>
    <lineage>
        <taxon>Bacteria</taxon>
        <taxon>Pseudomonadati</taxon>
        <taxon>Calditrichota</taxon>
        <taxon>Calditrichia</taxon>
        <taxon>Calditrichales</taxon>
        <taxon>Calditrichaceae</taxon>
        <taxon>Caldithrix</taxon>
    </lineage>
</organism>
<protein>
    <submittedName>
        <fullName evidence="1">Uncharacterized protein</fullName>
    </submittedName>
</protein>
<dbReference type="Gene3D" id="3.10.28.20">
    <property type="entry name" value="Acetamidase/Formamidase-like domains"/>
    <property type="match status" value="1"/>
</dbReference>
<dbReference type="Proteomes" id="UP000886111">
    <property type="component" value="Unassembled WGS sequence"/>
</dbReference>
<gene>
    <name evidence="1" type="ORF">ENL21_06015</name>
</gene>
<feature type="non-terminal residue" evidence="1">
    <location>
        <position position="387"/>
    </location>
</feature>
<evidence type="ECO:0000313" key="1">
    <source>
        <dbReference type="EMBL" id="HHE55319.1"/>
    </source>
</evidence>
<name>A0A7V5H3R1_CALAY</name>
<accession>A0A7V5H3R1</accession>
<sequence length="387" mass="44128">MPKGMAKLSVIIFWCFSVLMGQSQDLLVGVGYSELKNPFEAEKEAKKMAMGDLASQIQAQVRTEFENLTVENKGTIDGYTRSKIKVISDLQIDGVQFKVERKGRVTEARALLNKIEARQNYFNKCQLALNDLQKRWQFIQQLLKKKQQTEALKQLLEASKIFAQLEQDLMIYVALGGQKLDAIRPNLTHAELDQTINQLTNKEIHTVFDAVNLLSFRLSQQVPVARQIKIYPFEYEDSGFGSPFSEYLRQEMTTRIKDYVKTAATNQLLLLVLGNYWISGKKMILLAQAQTNDGQLVGSARVELPLEIVTQSGVPFKPDNFEQIQNDNAYFDPTKLVYGDLKFTAWTNKGSYDLLFKEGEKLKIFVRVAEPAYVRCIYHLANGMRTP</sequence>
<reference evidence="1" key="1">
    <citation type="journal article" date="2020" name="mSystems">
        <title>Genome- and Community-Level Interaction Insights into Carbon Utilization and Element Cycling Functions of Hydrothermarchaeota in Hydrothermal Sediment.</title>
        <authorList>
            <person name="Zhou Z."/>
            <person name="Liu Y."/>
            <person name="Xu W."/>
            <person name="Pan J."/>
            <person name="Luo Z.H."/>
            <person name="Li M."/>
        </authorList>
    </citation>
    <scope>NUCLEOTIDE SEQUENCE [LARGE SCALE GENOMIC DNA]</scope>
    <source>
        <strain evidence="1">HyVt-76</strain>
    </source>
</reference>
<dbReference type="EMBL" id="DRTD01000439">
    <property type="protein sequence ID" value="HHE55319.1"/>
    <property type="molecule type" value="Genomic_DNA"/>
</dbReference>
<comment type="caution">
    <text evidence="1">The sequence shown here is derived from an EMBL/GenBank/DDBJ whole genome shotgun (WGS) entry which is preliminary data.</text>
</comment>
<proteinExistence type="predicted"/>